<dbReference type="Gene3D" id="2.40.50.140">
    <property type="entry name" value="Nucleic acid-binding proteins"/>
    <property type="match status" value="1"/>
</dbReference>
<evidence type="ECO:0000259" key="8">
    <source>
        <dbReference type="SMART" id="SM01382"/>
    </source>
</evidence>
<dbReference type="InterPro" id="IPR008991">
    <property type="entry name" value="Translation_prot_SH3-like_sf"/>
</dbReference>
<dbReference type="PROSITE" id="PS00467">
    <property type="entry name" value="RIBOSOMAL_L2"/>
    <property type="match status" value="1"/>
</dbReference>
<comment type="caution">
    <text evidence="10">The sequence shown here is derived from an EMBL/GenBank/DDBJ whole genome shotgun (WGS) entry which is preliminary data.</text>
</comment>
<dbReference type="FunFam" id="4.10.950.10:FF:000002">
    <property type="entry name" value="60S ribosomal protein L2"/>
    <property type="match status" value="1"/>
</dbReference>
<feature type="domain" description="Large ribosomal subunit protein uL2 RNA-binding" evidence="9">
    <location>
        <begin position="11"/>
        <end position="80"/>
    </location>
</feature>
<dbReference type="SUPFAM" id="SSF50104">
    <property type="entry name" value="Translation proteins SH3-like domain"/>
    <property type="match status" value="1"/>
</dbReference>
<dbReference type="Pfam" id="PF03947">
    <property type="entry name" value="Ribosomal_L2_C"/>
    <property type="match status" value="1"/>
</dbReference>
<name>A0A8T5GFE9_9ARCH</name>
<evidence type="ECO:0000259" key="9">
    <source>
        <dbReference type="SMART" id="SM01383"/>
    </source>
</evidence>
<dbReference type="GO" id="GO:0019843">
    <property type="term" value="F:rRNA binding"/>
    <property type="evidence" value="ECO:0007669"/>
    <property type="project" value="UniProtKB-KW"/>
</dbReference>
<reference evidence="10" key="1">
    <citation type="journal article" date="2021" name="ISME J.">
        <title>Mercury methylation by metabolically versatile and cosmopolitan marine bacteria.</title>
        <authorList>
            <person name="Lin H."/>
            <person name="Ascher D.B."/>
            <person name="Myung Y."/>
            <person name="Lamborg C.H."/>
            <person name="Hallam S.J."/>
            <person name="Gionfriddo C.M."/>
            <person name="Holt K.E."/>
            <person name="Moreau J.W."/>
        </authorList>
    </citation>
    <scope>NUCLEOTIDE SEQUENCE</scope>
    <source>
        <strain evidence="10">SI075_bin30</strain>
    </source>
</reference>
<evidence type="ECO:0000256" key="7">
    <source>
        <dbReference type="SAM" id="MobiDB-lite"/>
    </source>
</evidence>
<dbReference type="SUPFAM" id="SSF50249">
    <property type="entry name" value="Nucleic acid-binding proteins"/>
    <property type="match status" value="1"/>
</dbReference>
<dbReference type="GO" id="GO:0002181">
    <property type="term" value="P:cytoplasmic translation"/>
    <property type="evidence" value="ECO:0007669"/>
    <property type="project" value="TreeGrafter"/>
</dbReference>
<evidence type="ECO:0000256" key="2">
    <source>
        <dbReference type="ARBA" id="ARBA00022730"/>
    </source>
</evidence>
<keyword evidence="3" id="KW-0694">RNA-binding</keyword>
<dbReference type="InterPro" id="IPR022666">
    <property type="entry name" value="Ribosomal_uL2_RNA-bd_dom"/>
</dbReference>
<organism evidence="10 11">
    <name type="scientific">Candidatus Iainarchaeum sp</name>
    <dbReference type="NCBI Taxonomy" id="3101447"/>
    <lineage>
        <taxon>Archaea</taxon>
        <taxon>Candidatus Iainarchaeota</taxon>
        <taxon>Candidatus Iainarchaeia</taxon>
        <taxon>Candidatus Iainarchaeales</taxon>
        <taxon>Candidatus Iainarchaeaceae</taxon>
        <taxon>Candidatus Iainarchaeum</taxon>
    </lineage>
</organism>
<evidence type="ECO:0000313" key="11">
    <source>
        <dbReference type="Proteomes" id="UP000722459"/>
    </source>
</evidence>
<sequence>MGKRLISQRRGKGSNTFKAKLKGTKSRYTIQKEELLKGEVISLNKDTGRNAILSKIVFDNGQVEDVVAAEGLYVGQAIEQGRKATISIGNVGYLGELPEGCPIFNIEKIAGDGGTFAKTAGSYALLVTRDKKKATIKMPSGRLITLPLTVRATVGNSSCGGKGDKPMVKAGNKFHAMKAKKKFWPSVRGVAMNAVDHPFGGAQHHAGKSKSTSRNAPPGRKVGAIASRRTGRRKK</sequence>
<dbReference type="InterPro" id="IPR023672">
    <property type="entry name" value="Ribosomal_uL2_arc_euk"/>
</dbReference>
<keyword evidence="2" id="KW-0699">rRNA-binding</keyword>
<evidence type="ECO:0000256" key="6">
    <source>
        <dbReference type="ARBA" id="ARBA00035459"/>
    </source>
</evidence>
<protein>
    <recommendedName>
        <fullName evidence="6">50S ribosomal protein L2</fullName>
    </recommendedName>
</protein>
<dbReference type="InterPro" id="IPR014726">
    <property type="entry name" value="Ribosomal_uL2_dom3"/>
</dbReference>
<dbReference type="SMART" id="SM01383">
    <property type="entry name" value="Ribosomal_L2"/>
    <property type="match status" value="1"/>
</dbReference>
<evidence type="ECO:0000256" key="3">
    <source>
        <dbReference type="ARBA" id="ARBA00022884"/>
    </source>
</evidence>
<dbReference type="InterPro" id="IPR022671">
    <property type="entry name" value="Ribosomal_uL2_CS"/>
</dbReference>
<gene>
    <name evidence="10" type="ORF">HON47_03600</name>
</gene>
<dbReference type="Gene3D" id="2.30.30.30">
    <property type="match status" value="1"/>
</dbReference>
<dbReference type="AlphaFoldDB" id="A0A8T5GFE9"/>
<dbReference type="PIRSF" id="PIRSF002158">
    <property type="entry name" value="Ribosomal_L2"/>
    <property type="match status" value="1"/>
</dbReference>
<dbReference type="PANTHER" id="PTHR13691:SF16">
    <property type="entry name" value="LARGE RIBOSOMAL SUBUNIT PROTEIN UL2"/>
    <property type="match status" value="1"/>
</dbReference>
<dbReference type="SMART" id="SM01382">
    <property type="entry name" value="Ribosomal_L2_C"/>
    <property type="match status" value="1"/>
</dbReference>
<accession>A0A8T5GFE9</accession>
<dbReference type="Gene3D" id="4.10.950.10">
    <property type="entry name" value="Ribosomal protein L2, domain 3"/>
    <property type="match status" value="1"/>
</dbReference>
<evidence type="ECO:0000313" key="10">
    <source>
        <dbReference type="EMBL" id="MBT4870632.1"/>
    </source>
</evidence>
<dbReference type="GO" id="GO:0003735">
    <property type="term" value="F:structural constituent of ribosome"/>
    <property type="evidence" value="ECO:0007669"/>
    <property type="project" value="InterPro"/>
</dbReference>
<dbReference type="PANTHER" id="PTHR13691">
    <property type="entry name" value="RIBOSOMAL PROTEIN L2"/>
    <property type="match status" value="1"/>
</dbReference>
<dbReference type="Proteomes" id="UP000722459">
    <property type="component" value="Unassembled WGS sequence"/>
</dbReference>
<evidence type="ECO:0000256" key="4">
    <source>
        <dbReference type="ARBA" id="ARBA00022980"/>
    </source>
</evidence>
<dbReference type="InterPro" id="IPR014722">
    <property type="entry name" value="Rib_uL2_dom2"/>
</dbReference>
<dbReference type="InterPro" id="IPR012340">
    <property type="entry name" value="NA-bd_OB-fold"/>
</dbReference>
<feature type="domain" description="Large ribosomal subunit protein uL2 C-terminal" evidence="8">
    <location>
        <begin position="86"/>
        <end position="218"/>
    </location>
</feature>
<keyword evidence="4 10" id="KW-0689">Ribosomal protein</keyword>
<dbReference type="InterPro" id="IPR002171">
    <property type="entry name" value="Ribosomal_uL2"/>
</dbReference>
<feature type="region of interest" description="Disordered" evidence="7">
    <location>
        <begin position="197"/>
        <end position="235"/>
    </location>
</feature>
<evidence type="ECO:0000256" key="5">
    <source>
        <dbReference type="ARBA" id="ARBA00023274"/>
    </source>
</evidence>
<proteinExistence type="inferred from homology"/>
<evidence type="ECO:0000256" key="1">
    <source>
        <dbReference type="ARBA" id="ARBA00005636"/>
    </source>
</evidence>
<dbReference type="GO" id="GO:0022625">
    <property type="term" value="C:cytosolic large ribosomal subunit"/>
    <property type="evidence" value="ECO:0007669"/>
    <property type="project" value="TreeGrafter"/>
</dbReference>
<dbReference type="Pfam" id="PF00181">
    <property type="entry name" value="Ribosomal_L2_N"/>
    <property type="match status" value="1"/>
</dbReference>
<dbReference type="InterPro" id="IPR022669">
    <property type="entry name" value="Ribosomal_uL2_C"/>
</dbReference>
<keyword evidence="5" id="KW-0687">Ribonucleoprotein</keyword>
<dbReference type="EMBL" id="JABJNZ010000046">
    <property type="protein sequence ID" value="MBT4870632.1"/>
    <property type="molecule type" value="Genomic_DNA"/>
</dbReference>
<comment type="similarity">
    <text evidence="1">Belongs to the universal ribosomal protein uL2 family.</text>
</comment>
<dbReference type="NCBIfam" id="NF007180">
    <property type="entry name" value="PRK09612.1"/>
    <property type="match status" value="1"/>
</dbReference>